<feature type="domain" description="Disease resistance R13L4/SHOC-2-like LRR" evidence="3">
    <location>
        <begin position="85"/>
        <end position="219"/>
    </location>
</feature>
<feature type="region of interest" description="Disordered" evidence="2">
    <location>
        <begin position="1"/>
        <end position="21"/>
    </location>
</feature>
<dbReference type="PROSITE" id="PS51450">
    <property type="entry name" value="LRR"/>
    <property type="match status" value="1"/>
</dbReference>
<evidence type="ECO:0000256" key="2">
    <source>
        <dbReference type="SAM" id="MobiDB-lite"/>
    </source>
</evidence>
<feature type="domain" description="Disease resistance R13L4/SHOC-2-like LRR" evidence="3">
    <location>
        <begin position="223"/>
        <end position="313"/>
    </location>
</feature>
<dbReference type="InterPro" id="IPR001611">
    <property type="entry name" value="Leu-rich_rpt"/>
</dbReference>
<dbReference type="Proteomes" id="UP000275267">
    <property type="component" value="Unassembled WGS sequence"/>
</dbReference>
<reference evidence="6" key="1">
    <citation type="journal article" date="2019" name="Nat. Commun.">
        <title>The genome of broomcorn millet.</title>
        <authorList>
            <person name="Zou C."/>
            <person name="Miki D."/>
            <person name="Li D."/>
            <person name="Tang Q."/>
            <person name="Xiao L."/>
            <person name="Rajput S."/>
            <person name="Deng P."/>
            <person name="Jia W."/>
            <person name="Huang R."/>
            <person name="Zhang M."/>
            <person name="Sun Y."/>
            <person name="Hu J."/>
            <person name="Fu X."/>
            <person name="Schnable P.S."/>
            <person name="Li F."/>
            <person name="Zhang H."/>
            <person name="Feng B."/>
            <person name="Zhu X."/>
            <person name="Liu R."/>
            <person name="Schnable J.C."/>
            <person name="Zhu J.-K."/>
            <person name="Zhang H."/>
        </authorList>
    </citation>
    <scope>NUCLEOTIDE SEQUENCE [LARGE SCALE GENOMIC DNA]</scope>
</reference>
<dbReference type="STRING" id="4540.A0A3L6Q229"/>
<feature type="region of interest" description="Disordered" evidence="2">
    <location>
        <begin position="745"/>
        <end position="773"/>
    </location>
</feature>
<dbReference type="SUPFAM" id="SSF52058">
    <property type="entry name" value="L domain-like"/>
    <property type="match status" value="1"/>
</dbReference>
<evidence type="ECO:0000259" key="3">
    <source>
        <dbReference type="Pfam" id="PF23598"/>
    </source>
</evidence>
<sequence>MGMSCLQHSRSSSVRPSPVQAKAPRELTMHDLVHELAMIIMGNEFIIINAAEPRIMKKHKHRYCRHVQLINFQNQSNVFKDLPCKIRSFHVRDSGKLQLPQKAFSRSKYIRVLDLSGCLVEEQSTRSNILLPRSTLQLKLLRYLDATSLRIKSLPESFHTLQNMQTLILSNCSLETLPDSICSLQKLSYLDLSGNTSLTKLPDEFGLLNKLIFLNMPSCSKLTKLPDEISLVSLEHLNLSGCVELENLPKDFGNLDNLRYLNLSDCYKNSTLPESFCHLKHLRDLDFSDCHDLDILPNCFGNLSELQSLNLTSCPKLGSLPESFGMMIKLKYLNLSYGIRLQELPSSLGDLKLHVLDISASSLCYLPDSISNMTTLTEFVVTSGPRRMFGKAQKIKRCLNLPGRTVHRVHKTRTRGSRNIVELAQLNCRELLIGYLENVNTPEEAERAMLRDKSCLRQLVLHWNSSSSENKKVGIYTGKSVLERLIPPRTLEQLMSMKNLVEWWTTRSAEEDEEFLIPNLHHLELKDCPKLKFLPYPPRSMFWYLDNSNEVLPGQGFGKLSSPALPCGMCINNCDFSSDKWHRLQYLPTLEVFNLTFCSGLRVLPQEILCFNSLKKLSLGSLMDLEMLPEWLGNLTALQFFGIRNCCTLTFLPEIMKNLRSLKVLILLECQGIEILPEWLGHLISIQEFAIVVCPNIKSLPESIRNLTALEELYISGCPSLVERCRRDDADMISHIPIVTLKLEEEPEGPNEEEQKLDGGPETEQETQVHRTRGIRGTKLPNALFHNLSNYNHLAYFAHVFAIQLVRMMTYIGFTRYTYILLRLIL</sequence>
<feature type="compositionally biased region" description="Low complexity" evidence="2">
    <location>
        <begin position="9"/>
        <end position="19"/>
    </location>
</feature>
<accession>A0A3L6Q229</accession>
<dbReference type="PANTHER" id="PTHR47186:SF15">
    <property type="entry name" value="NB-ARC DOMAIN-CONTAINING PROTEIN"/>
    <property type="match status" value="1"/>
</dbReference>
<dbReference type="InterPro" id="IPR032675">
    <property type="entry name" value="LRR_dom_sf"/>
</dbReference>
<organism evidence="5 6">
    <name type="scientific">Panicum miliaceum</name>
    <name type="common">Proso millet</name>
    <name type="synonym">Broomcorn millet</name>
    <dbReference type="NCBI Taxonomy" id="4540"/>
    <lineage>
        <taxon>Eukaryota</taxon>
        <taxon>Viridiplantae</taxon>
        <taxon>Streptophyta</taxon>
        <taxon>Embryophyta</taxon>
        <taxon>Tracheophyta</taxon>
        <taxon>Spermatophyta</taxon>
        <taxon>Magnoliopsida</taxon>
        <taxon>Liliopsida</taxon>
        <taxon>Poales</taxon>
        <taxon>Poaceae</taxon>
        <taxon>PACMAD clade</taxon>
        <taxon>Panicoideae</taxon>
        <taxon>Panicodae</taxon>
        <taxon>Paniceae</taxon>
        <taxon>Panicinae</taxon>
        <taxon>Panicum</taxon>
        <taxon>Panicum sect. Panicum</taxon>
    </lineage>
</organism>
<evidence type="ECO:0000313" key="6">
    <source>
        <dbReference type="Proteomes" id="UP000275267"/>
    </source>
</evidence>
<evidence type="ECO:0000256" key="1">
    <source>
        <dbReference type="ARBA" id="ARBA00022737"/>
    </source>
</evidence>
<feature type="domain" description="R13L1/DRL21-like LRR repeat region" evidence="4">
    <location>
        <begin position="420"/>
        <end position="535"/>
    </location>
</feature>
<dbReference type="AlphaFoldDB" id="A0A3L6Q229"/>
<keyword evidence="1" id="KW-0677">Repeat</keyword>
<dbReference type="Gene3D" id="3.80.10.10">
    <property type="entry name" value="Ribonuclease Inhibitor"/>
    <property type="match status" value="3"/>
</dbReference>
<dbReference type="PANTHER" id="PTHR47186">
    <property type="entry name" value="LEUCINE-RICH REPEAT-CONTAINING PROTEIN 57"/>
    <property type="match status" value="1"/>
</dbReference>
<evidence type="ECO:0000259" key="4">
    <source>
        <dbReference type="Pfam" id="PF25019"/>
    </source>
</evidence>
<evidence type="ECO:0000313" key="5">
    <source>
        <dbReference type="EMBL" id="RLM69533.1"/>
    </source>
</evidence>
<name>A0A3L6Q229_PANMI</name>
<gene>
    <name evidence="5" type="ORF">C2845_PM17G09070</name>
</gene>
<dbReference type="Pfam" id="PF23598">
    <property type="entry name" value="LRR_14"/>
    <property type="match status" value="2"/>
</dbReference>
<protein>
    <submittedName>
        <fullName evidence="5">Disease resistance protein RGA3</fullName>
    </submittedName>
</protein>
<keyword evidence="6" id="KW-1185">Reference proteome</keyword>
<dbReference type="EMBL" id="PQIB02000014">
    <property type="protein sequence ID" value="RLM69533.1"/>
    <property type="molecule type" value="Genomic_DNA"/>
</dbReference>
<proteinExistence type="predicted"/>
<dbReference type="SUPFAM" id="SSF52047">
    <property type="entry name" value="RNI-like"/>
    <property type="match status" value="1"/>
</dbReference>
<dbReference type="InterPro" id="IPR055414">
    <property type="entry name" value="LRR_R13L4/SHOC2-like"/>
</dbReference>
<dbReference type="Pfam" id="PF25019">
    <property type="entry name" value="LRR_R13L1-DRL21"/>
    <property type="match status" value="1"/>
</dbReference>
<dbReference type="InterPro" id="IPR056789">
    <property type="entry name" value="LRR_R13L1-DRL21"/>
</dbReference>
<comment type="caution">
    <text evidence="5">The sequence shown here is derived from an EMBL/GenBank/DDBJ whole genome shotgun (WGS) entry which is preliminary data.</text>
</comment>
<dbReference type="OrthoDB" id="674488at2759"/>